<dbReference type="PANTHER" id="PTHR44858:SF1">
    <property type="entry name" value="UDP-N-ACETYLGLUCOSAMINE--PEPTIDE N-ACETYLGLUCOSAMINYLTRANSFERASE SPINDLY-RELATED"/>
    <property type="match status" value="1"/>
</dbReference>
<dbReference type="Gene3D" id="1.25.40.10">
    <property type="entry name" value="Tetratricopeptide repeat domain"/>
    <property type="match status" value="1"/>
</dbReference>
<dbReference type="SUPFAM" id="SSF48452">
    <property type="entry name" value="TPR-like"/>
    <property type="match status" value="1"/>
</dbReference>
<feature type="repeat" description="TPR" evidence="3">
    <location>
        <begin position="88"/>
        <end position="121"/>
    </location>
</feature>
<keyword evidence="1" id="KW-0677">Repeat</keyword>
<dbReference type="PROSITE" id="PS50005">
    <property type="entry name" value="TPR"/>
    <property type="match status" value="2"/>
</dbReference>
<dbReference type="Proteomes" id="UP000502433">
    <property type="component" value="Chromosome"/>
</dbReference>
<dbReference type="PROSITE" id="PS50293">
    <property type="entry name" value="TPR_REGION"/>
    <property type="match status" value="1"/>
</dbReference>
<dbReference type="InterPro" id="IPR011990">
    <property type="entry name" value="TPR-like_helical_dom_sf"/>
</dbReference>
<protein>
    <submittedName>
        <fullName evidence="4">Tetratricopeptide repeat protein</fullName>
    </submittedName>
</protein>
<dbReference type="InterPro" id="IPR050498">
    <property type="entry name" value="Ycf3"/>
</dbReference>
<proteinExistence type="predicted"/>
<gene>
    <name evidence="4" type="ORF">HGD76_18945</name>
</gene>
<dbReference type="PANTHER" id="PTHR44858">
    <property type="entry name" value="TETRATRICOPEPTIDE REPEAT PROTEIN 6"/>
    <property type="match status" value="1"/>
</dbReference>
<reference evidence="4 5" key="1">
    <citation type="submission" date="2020-04" db="EMBL/GenBank/DDBJ databases">
        <title>Genome-Wide Identification of 5-Methylcytosine Sites in Bacterial Genomes By High-Throughput Sequencing of MspJI Restriction Fragments.</title>
        <authorList>
            <person name="Wu V."/>
        </authorList>
    </citation>
    <scope>NUCLEOTIDE SEQUENCE [LARGE SCALE GENOMIC DNA]</scope>
    <source>
        <strain evidence="4 5">CCAP 1403/13f</strain>
    </source>
</reference>
<dbReference type="EMBL" id="CP051206">
    <property type="protein sequence ID" value="QJB45934.1"/>
    <property type="molecule type" value="Genomic_DNA"/>
</dbReference>
<dbReference type="GO" id="GO:0046813">
    <property type="term" value="P:receptor-mediated virion attachment to host cell"/>
    <property type="evidence" value="ECO:0007669"/>
    <property type="project" value="TreeGrafter"/>
</dbReference>
<evidence type="ECO:0000313" key="4">
    <source>
        <dbReference type="EMBL" id="QJB45934.1"/>
    </source>
</evidence>
<keyword evidence="2 3" id="KW-0802">TPR repeat</keyword>
<dbReference type="SMART" id="SM00028">
    <property type="entry name" value="TPR"/>
    <property type="match status" value="3"/>
</dbReference>
<evidence type="ECO:0000256" key="2">
    <source>
        <dbReference type="ARBA" id="ARBA00022803"/>
    </source>
</evidence>
<dbReference type="Pfam" id="PF13371">
    <property type="entry name" value="TPR_9"/>
    <property type="match status" value="1"/>
</dbReference>
<sequence>MIGIQAVTGLVPGLFQEDSNTGEIIWGIIRYYLKDYQGAIALYNESINLDPHDARTYQNRGIAHYKLGDKQAAIADFNQAIKINPNFADAYHQRGNTRSDLGDKQAAIADFQQAVKLYQQQGGNEKWLKIAQDRIRELQKE</sequence>
<dbReference type="AlphaFoldDB" id="A0A6H2C4L0"/>
<evidence type="ECO:0000313" key="5">
    <source>
        <dbReference type="Proteomes" id="UP000502433"/>
    </source>
</evidence>
<feature type="repeat" description="TPR" evidence="3">
    <location>
        <begin position="54"/>
        <end position="87"/>
    </location>
</feature>
<reference evidence="4 5" key="2">
    <citation type="submission" date="2020-04" db="EMBL/GenBank/DDBJ databases">
        <authorList>
            <person name="Fomenkov A."/>
            <person name="Anton B.P."/>
            <person name="Roberts R.J."/>
        </authorList>
    </citation>
    <scope>NUCLEOTIDE SEQUENCE [LARGE SCALE GENOMIC DNA]</scope>
    <source>
        <strain evidence="4 5">CCAP 1403/13f</strain>
    </source>
</reference>
<accession>A0A6H2C4L0</accession>
<dbReference type="GO" id="GO:0009279">
    <property type="term" value="C:cell outer membrane"/>
    <property type="evidence" value="ECO:0007669"/>
    <property type="project" value="TreeGrafter"/>
</dbReference>
<dbReference type="KEGG" id="dfs:HGD76_18945"/>
<evidence type="ECO:0000256" key="1">
    <source>
        <dbReference type="ARBA" id="ARBA00022737"/>
    </source>
</evidence>
<evidence type="ECO:0000256" key="3">
    <source>
        <dbReference type="PROSITE-ProRule" id="PRU00339"/>
    </source>
</evidence>
<name>A0A6H2C4L0_DOLFA</name>
<dbReference type="RefSeq" id="WP_168696686.1">
    <property type="nucleotide sequence ID" value="NZ_CP051206.1"/>
</dbReference>
<organism evidence="4 5">
    <name type="scientific">Dolichospermum flos-aquae CCAP 1403/13F</name>
    <dbReference type="NCBI Taxonomy" id="315271"/>
    <lineage>
        <taxon>Bacteria</taxon>
        <taxon>Bacillati</taxon>
        <taxon>Cyanobacteriota</taxon>
        <taxon>Cyanophyceae</taxon>
        <taxon>Nostocales</taxon>
        <taxon>Aphanizomenonaceae</taxon>
        <taxon>Dolichospermum</taxon>
    </lineage>
</organism>
<dbReference type="InterPro" id="IPR019734">
    <property type="entry name" value="TPR_rpt"/>
</dbReference>